<accession>A0AA48GQS3</accession>
<dbReference type="SFLD" id="SFLDS00057">
    <property type="entry name" value="Glutaminase/Asparaginase"/>
    <property type="match status" value="1"/>
</dbReference>
<dbReference type="PIRSF" id="PIRSF001220">
    <property type="entry name" value="L-ASNase_gatD"/>
    <property type="match status" value="1"/>
</dbReference>
<evidence type="ECO:0000256" key="2">
    <source>
        <dbReference type="PIRSR" id="PIRSR001220-2"/>
    </source>
</evidence>
<gene>
    <name evidence="6" type="ORF">METEAL_35730</name>
</gene>
<dbReference type="InterPro" id="IPR041725">
    <property type="entry name" value="L-asparaginase_I"/>
</dbReference>
<feature type="binding site" evidence="2">
    <location>
        <position position="57"/>
    </location>
    <ligand>
        <name>substrate</name>
    </ligand>
</feature>
<dbReference type="PANTHER" id="PTHR11707">
    <property type="entry name" value="L-ASPARAGINASE"/>
    <property type="match status" value="1"/>
</dbReference>
<dbReference type="Pfam" id="PF00710">
    <property type="entry name" value="Asparaginase"/>
    <property type="match status" value="1"/>
</dbReference>
<proteinExistence type="predicted"/>
<dbReference type="InterPro" id="IPR037152">
    <property type="entry name" value="L-asparaginase_N_sf"/>
</dbReference>
<dbReference type="GO" id="GO:0004067">
    <property type="term" value="F:asparaginase activity"/>
    <property type="evidence" value="ECO:0007669"/>
    <property type="project" value="UniProtKB-UniRule"/>
</dbReference>
<dbReference type="SMART" id="SM00870">
    <property type="entry name" value="Asparaginase"/>
    <property type="match status" value="1"/>
</dbReference>
<dbReference type="PROSITE" id="PS51732">
    <property type="entry name" value="ASN_GLN_ASE_3"/>
    <property type="match status" value="1"/>
</dbReference>
<dbReference type="PROSITE" id="PS00917">
    <property type="entry name" value="ASN_GLN_ASE_2"/>
    <property type="match status" value="1"/>
</dbReference>
<dbReference type="InterPro" id="IPR040919">
    <property type="entry name" value="Asparaginase_C"/>
</dbReference>
<dbReference type="RefSeq" id="WP_316413074.1">
    <property type="nucleotide sequence ID" value="NZ_AP027080.1"/>
</dbReference>
<dbReference type="InterPro" id="IPR036152">
    <property type="entry name" value="Asp/glu_Ase-like_sf"/>
</dbReference>
<dbReference type="Pfam" id="PF17763">
    <property type="entry name" value="Asparaginase_C"/>
    <property type="match status" value="1"/>
</dbReference>
<evidence type="ECO:0000313" key="7">
    <source>
        <dbReference type="Proteomes" id="UP001238179"/>
    </source>
</evidence>
<dbReference type="CDD" id="cd08963">
    <property type="entry name" value="L-asparaginase_I"/>
    <property type="match status" value="1"/>
</dbReference>
<feature type="binding site" evidence="2">
    <location>
        <begin position="88"/>
        <end position="89"/>
    </location>
    <ligand>
        <name>substrate</name>
    </ligand>
</feature>
<keyword evidence="7" id="KW-1185">Reference proteome</keyword>
<dbReference type="PANTHER" id="PTHR11707:SF28">
    <property type="entry name" value="60 KDA LYSOPHOSPHOLIPASE"/>
    <property type="match status" value="1"/>
</dbReference>
<dbReference type="SUPFAM" id="SSF53774">
    <property type="entry name" value="Glutaminase/Asparaginase"/>
    <property type="match status" value="1"/>
</dbReference>
<dbReference type="Gene3D" id="3.40.50.1170">
    <property type="entry name" value="L-asparaginase, N-terminal domain"/>
    <property type="match status" value="1"/>
</dbReference>
<evidence type="ECO:0000259" key="4">
    <source>
        <dbReference type="Pfam" id="PF00710"/>
    </source>
</evidence>
<evidence type="ECO:0000256" key="3">
    <source>
        <dbReference type="PROSITE-ProRule" id="PRU10100"/>
    </source>
</evidence>
<feature type="active site" evidence="3">
    <location>
        <position position="88"/>
    </location>
</feature>
<dbReference type="PIRSF" id="PIRSF500176">
    <property type="entry name" value="L_ASNase"/>
    <property type="match status" value="1"/>
</dbReference>
<name>A0AA48GQS3_9BACT</name>
<organism evidence="6 7">
    <name type="scientific">Mesoterricola silvestris</name>
    <dbReference type="NCBI Taxonomy" id="2927979"/>
    <lineage>
        <taxon>Bacteria</taxon>
        <taxon>Pseudomonadati</taxon>
        <taxon>Acidobacteriota</taxon>
        <taxon>Holophagae</taxon>
        <taxon>Holophagales</taxon>
        <taxon>Holophagaceae</taxon>
        <taxon>Mesoterricola</taxon>
    </lineage>
</organism>
<dbReference type="AlphaFoldDB" id="A0AA48GQS3"/>
<dbReference type="InterPro" id="IPR027474">
    <property type="entry name" value="L-asparaginase_N"/>
</dbReference>
<feature type="active site" description="O-isoaspartyl threonine intermediate" evidence="1">
    <location>
        <position position="14"/>
    </location>
</feature>
<dbReference type="InterPro" id="IPR027473">
    <property type="entry name" value="L-asparaginase_C"/>
</dbReference>
<reference evidence="7" key="1">
    <citation type="journal article" date="2023" name="Int. J. Syst. Evol. Microbiol.">
        <title>Mesoterricola silvestris gen. nov., sp. nov., Mesoterricola sediminis sp. nov., Geothrix oryzae sp. nov., Geothrix edaphica sp. nov., Geothrix rubra sp. nov., and Geothrix limicola sp. nov., six novel members of Acidobacteriota isolated from soils.</title>
        <authorList>
            <person name="Itoh H."/>
            <person name="Sugisawa Y."/>
            <person name="Mise K."/>
            <person name="Xu Z."/>
            <person name="Kuniyasu M."/>
            <person name="Ushijima N."/>
            <person name="Kawano K."/>
            <person name="Kobayashi E."/>
            <person name="Shiratori Y."/>
            <person name="Masuda Y."/>
            <person name="Senoo K."/>
        </authorList>
    </citation>
    <scope>NUCLEOTIDE SEQUENCE [LARGE SCALE GENOMIC DNA]</scope>
    <source>
        <strain evidence="7">W79</strain>
    </source>
</reference>
<dbReference type="KEGG" id="msil:METEAL_35730"/>
<dbReference type="EMBL" id="AP027080">
    <property type="protein sequence ID" value="BDU74399.1"/>
    <property type="molecule type" value="Genomic_DNA"/>
</dbReference>
<dbReference type="Proteomes" id="UP001238179">
    <property type="component" value="Chromosome"/>
</dbReference>
<evidence type="ECO:0000256" key="1">
    <source>
        <dbReference type="PIRSR" id="PIRSR001220-1"/>
    </source>
</evidence>
<sequence>MTTRTVSLIHTGGTLGMGPGEDDSLAPGPSLDRILDQVPELRELADLRMAVAFNQDSATTEPEDILLLARLIRHEAASCDGIVLIHGTDTMAYTASVLGFLLADLGRPVVLTGSQRPLAYVRSDARGNLVDAVTLAARGVDEVGICFGDHWLRGVAADKVSVHRYEAFESPNLPPLAELGLHVQVHPHAGAFPRQVPPGIGPALESAIEIYAPFPGMPWRLPDRSCRGVLIRAFGAGNLPMDRPDLRDLFRHCEALDLPVVIISQCASGGVDLATYDLGRRAQAMGAISGGRHTPWAALAKLSLALGAGFTTDEIRRAFQVSWAGEPV</sequence>
<dbReference type="Gene3D" id="3.40.50.40">
    <property type="match status" value="1"/>
</dbReference>
<feature type="domain" description="L-asparaginase N-terminal" evidence="4">
    <location>
        <begin position="6"/>
        <end position="186"/>
    </location>
</feature>
<dbReference type="PRINTS" id="PR00139">
    <property type="entry name" value="ASNGLNASE"/>
</dbReference>
<protein>
    <submittedName>
        <fullName evidence="6">L-asparaginase 1</fullName>
    </submittedName>
</protein>
<evidence type="ECO:0000313" key="6">
    <source>
        <dbReference type="EMBL" id="BDU74399.1"/>
    </source>
</evidence>
<evidence type="ECO:0000259" key="5">
    <source>
        <dbReference type="Pfam" id="PF17763"/>
    </source>
</evidence>
<feature type="domain" description="Asparaginase/glutaminase C-terminal" evidence="5">
    <location>
        <begin position="223"/>
        <end position="319"/>
    </location>
</feature>
<dbReference type="InterPro" id="IPR027475">
    <property type="entry name" value="Asparaginase/glutaminase_AS2"/>
</dbReference>
<dbReference type="InterPro" id="IPR006034">
    <property type="entry name" value="Asparaginase/glutaminase-like"/>
</dbReference>